<dbReference type="EMBL" id="CP002691">
    <property type="protein sequence ID" value="AEE49715.1"/>
    <property type="molecule type" value="Genomic_DNA"/>
</dbReference>
<evidence type="ECO:0000313" key="2">
    <source>
        <dbReference type="Proteomes" id="UP000008461"/>
    </source>
</evidence>
<accession>F4L3Z8</accession>
<organism evidence="1 2">
    <name type="scientific">Haliscomenobacter hydrossis (strain ATCC 27775 / DSM 1100 / LMG 10767 / O)</name>
    <dbReference type="NCBI Taxonomy" id="760192"/>
    <lineage>
        <taxon>Bacteria</taxon>
        <taxon>Pseudomonadati</taxon>
        <taxon>Bacteroidota</taxon>
        <taxon>Saprospiria</taxon>
        <taxon>Saprospirales</taxon>
        <taxon>Haliscomenobacteraceae</taxon>
        <taxon>Haliscomenobacter</taxon>
    </lineage>
</organism>
<reference key="2">
    <citation type="submission" date="2011-04" db="EMBL/GenBank/DDBJ databases">
        <title>Complete sequence of chromosome of Haliscomenobacter hydrossis DSM 1100.</title>
        <authorList>
            <consortium name="US DOE Joint Genome Institute (JGI-PGF)"/>
            <person name="Lucas S."/>
            <person name="Han J."/>
            <person name="Lapidus A."/>
            <person name="Bruce D."/>
            <person name="Goodwin L."/>
            <person name="Pitluck S."/>
            <person name="Peters L."/>
            <person name="Kyrpides N."/>
            <person name="Mavromatis K."/>
            <person name="Ivanova N."/>
            <person name="Ovchinnikova G."/>
            <person name="Pagani I."/>
            <person name="Daligault H."/>
            <person name="Detter J.C."/>
            <person name="Han C."/>
            <person name="Land M."/>
            <person name="Hauser L."/>
            <person name="Markowitz V."/>
            <person name="Cheng J.-F."/>
            <person name="Hugenholtz P."/>
            <person name="Woyke T."/>
            <person name="Wu D."/>
            <person name="Verbarg S."/>
            <person name="Frueling A."/>
            <person name="Brambilla E."/>
            <person name="Klenk H.-P."/>
            <person name="Eisen J.A."/>
        </authorList>
    </citation>
    <scope>NUCLEOTIDE SEQUENCE</scope>
    <source>
        <strain>DSM 1100</strain>
    </source>
</reference>
<evidence type="ECO:0000313" key="1">
    <source>
        <dbReference type="EMBL" id="AEE49715.1"/>
    </source>
</evidence>
<protein>
    <submittedName>
        <fullName evidence="1">Uncharacterized protein</fullName>
    </submittedName>
</protein>
<reference evidence="1 2" key="1">
    <citation type="journal article" date="2011" name="Stand. Genomic Sci.">
        <title>Complete genome sequence of Haliscomenobacter hydrossis type strain (O).</title>
        <authorList>
            <consortium name="US DOE Joint Genome Institute (JGI-PGF)"/>
            <person name="Daligault H."/>
            <person name="Lapidus A."/>
            <person name="Zeytun A."/>
            <person name="Nolan M."/>
            <person name="Lucas S."/>
            <person name="Del Rio T.G."/>
            <person name="Tice H."/>
            <person name="Cheng J.F."/>
            <person name="Tapia R."/>
            <person name="Han C."/>
            <person name="Goodwin L."/>
            <person name="Pitluck S."/>
            <person name="Liolios K."/>
            <person name="Pagani I."/>
            <person name="Ivanova N."/>
            <person name="Huntemann M."/>
            <person name="Mavromatis K."/>
            <person name="Mikhailova N."/>
            <person name="Pati A."/>
            <person name="Chen A."/>
            <person name="Palaniappan K."/>
            <person name="Land M."/>
            <person name="Hauser L."/>
            <person name="Brambilla E.M."/>
            <person name="Rohde M."/>
            <person name="Verbarg S."/>
            <person name="Goker M."/>
            <person name="Bristow J."/>
            <person name="Eisen J.A."/>
            <person name="Markowitz V."/>
            <person name="Hugenholtz P."/>
            <person name="Kyrpides N.C."/>
            <person name="Klenk H.P."/>
            <person name="Woyke T."/>
        </authorList>
    </citation>
    <scope>NUCLEOTIDE SEQUENCE [LARGE SCALE GENOMIC DNA]</scope>
    <source>
        <strain evidence="2">ATCC 27775 / DSM 1100 / LMG 10767 / O</strain>
    </source>
</reference>
<dbReference type="HOGENOM" id="CLU_281171_0_0_10"/>
<dbReference type="Proteomes" id="UP000008461">
    <property type="component" value="Chromosome"/>
</dbReference>
<gene>
    <name evidence="1" type="ordered locus">Halhy_1830</name>
</gene>
<dbReference type="AlphaFoldDB" id="F4L3Z8"/>
<proteinExistence type="predicted"/>
<name>F4L3Z8_HALH1</name>
<dbReference type="STRING" id="760192.Halhy_1830"/>
<keyword evidence="2" id="KW-1185">Reference proteome</keyword>
<dbReference type="eggNOG" id="COG3291">
    <property type="taxonomic scope" value="Bacteria"/>
</dbReference>
<dbReference type="KEGG" id="hhy:Halhy_1830"/>
<sequence>MKTLYKYLNFFRFLGGGGISSHQVYALPIQPKLDFHTSRSAHQLKCLKFIWAFVLFTMTSISGVKAYDKAPVANFGASNYPCNTKMPWVDSSFTGLSSSVIDPAADGLACLGSNTNLGNLLNNNLSDFASINFFSGLGGCSSTLSVVDTDVSDTYPVGTFAGYRVGTAGLVGISIGLNITISTYNGGSFVESQTVVSSGLGLNSSLINGDGTATLGFVTTVGAFDEIRITYTAAVALLFTGTVYHAVVERFCAGPSLACNVQTRMNNPTFPTLIGASNTGLSGGVCVGCSVNNTENTVSSSTTDFATIVLTAALGTTGSIAVKDQLTDYPVGTFAGFDISNPNLINANLLSGITIRTYKDGSPREASNSGTLLSVGSTLLTGAGKQTVGFVTTMDFDEVKIEVTNLLGIASTTNVYGAIFQTFCAGPALPCNTLTAMATPTYPVLVAGPGTGTSGIACLLCSVDSTQNLIDNIPNNSARINLTAAIGAIGSISIKEQLTDYPAGTFVAFDIENTSLLTLDLLNGITISTYLNGNPVAVESQTGQAALLSVGTGLLTNSGRRTVGFVTTMPFDEVRLTIANTVSANVGITRVYNVFFEKFCPVVLECNTTNYLNGPDFPVIIDDALTGVDGVACVACSVEDAPYVITDDPTDYAVITTVVGALSPASIAVKDILSTFPAGSTAGFVIRDINTILQVELFNSITITTYNDGIPQESASGNDLLDLAVLNLLNLGLTGPGDFNIGFRTTLPYDEIQISVGSLASVINIIQVYGAFVDTRGANDGNLNCCPTTAPLLSANTLSNTCPAVTVDLNSLVTNTPPMGADSILVWFTNNMATGTAYATPTAATANTYYAFFYDTIDSCYGPASGAVTVTINACNGQLSVKVLLQGALFNSPTPGIMRDNLRSGSYIPLNDPYTGSGNPRFAHAGAGGAVSTTSGVLSANAGTDDAIVDWVFVELRSALDSTVVVETRAALLQRDGDVVSPADGSSPLVLPGTVGNSYFVAVKHRNHLGVMTAIERTITLAGIIVDFRNMNDADVYNFTSPFSYDGYEMVTVSGFKALWAGNANADKKVKYQGPSNDNATVLSQVLTFPGNTLGVFNYDLALGYFYGDLNLDGKVKYQGTTNDPGFMFLNLITNFALNTLDLYNFDLFGEQIP</sequence>